<dbReference type="EMBL" id="KY684108">
    <property type="protein sequence ID" value="ARF11144.1"/>
    <property type="molecule type" value="Genomic_DNA"/>
</dbReference>
<reference evidence="1" key="1">
    <citation type="journal article" date="2017" name="Science">
        <title>Giant viruses with an expanded complement of translation system components.</title>
        <authorList>
            <person name="Schulz F."/>
            <person name="Yutin N."/>
            <person name="Ivanova N.N."/>
            <person name="Ortega D.R."/>
            <person name="Lee T.K."/>
            <person name="Vierheilig J."/>
            <person name="Daims H."/>
            <person name="Horn M."/>
            <person name="Wagner M."/>
            <person name="Jensen G.J."/>
            <person name="Kyrpides N.C."/>
            <person name="Koonin E.V."/>
            <person name="Woyke T."/>
        </authorList>
    </citation>
    <scope>NUCLEOTIDE SEQUENCE</scope>
    <source>
        <strain evidence="1">KNV1</strain>
    </source>
</reference>
<evidence type="ECO:0000313" key="1">
    <source>
        <dbReference type="EMBL" id="ARF11144.1"/>
    </source>
</evidence>
<organism evidence="1">
    <name type="scientific">Klosneuvirus KNV1</name>
    <dbReference type="NCBI Taxonomy" id="1977640"/>
    <lineage>
        <taxon>Viruses</taxon>
        <taxon>Varidnaviria</taxon>
        <taxon>Bamfordvirae</taxon>
        <taxon>Nucleocytoviricota</taxon>
        <taxon>Megaviricetes</taxon>
        <taxon>Imitervirales</taxon>
        <taxon>Mimiviridae</taxon>
        <taxon>Klosneuvirinae</taxon>
        <taxon>Klosneuvirus</taxon>
    </lineage>
</organism>
<protein>
    <submittedName>
        <fullName evidence="1">Uncharacterized protein</fullName>
    </submittedName>
</protein>
<gene>
    <name evidence="1" type="ORF">Klosneuvirus_1_1</name>
</gene>
<accession>A0A1V0SHM5</accession>
<name>A0A1V0SHM5_9VIRU</name>
<proteinExistence type="predicted"/>
<sequence length="487" mass="56876">MVIYRSCYPIRYDEKTNSVQCAINSIGMNIRIYKLSFAEYNIKKLKDTNFYDYDVWRELAYYEYIREQIVKRKICPNFAVLYCYYISENCNVDFNKVKTLKGSQLTMNEVRKTVEKSNMIQQMRDVTANKIANNPILPPPITDFLSKPQDRIEPPCYDGKPQPDLETYSGRALVALTEAPTYNIYGWSSRKYTQTGNVHKMINTGYHTSEVWISVLFQIMSAMYTLQLHKIAFKKFTIEDNVYIKDTTQHENVVTYWKYVINNFEYYVPNYGYLAMIDSNYKDIENHYTLGQHSKEKDHKIYSNIFRDEAYDDKDIEQCCFGAFKEALNPNTFSNAFTNYGGTPPPEDIQTLLGKIYSEASQTNAPTDISYYIYKCMSRLLNNRIGTYLSEIEVKNIRAETDFKPGQIVVMADAYERYQFVVFVRKDEKGQNIILTKKSPKDNAPEETQPIGELFGYSTHEPIIQNYKPAEANLNEDELIEVYVMSK</sequence>